<dbReference type="PANTHER" id="PTHR46401">
    <property type="entry name" value="GLYCOSYLTRANSFERASE WBBK-RELATED"/>
    <property type="match status" value="1"/>
</dbReference>
<feature type="domain" description="Glycosyl transferase family 1" evidence="2">
    <location>
        <begin position="171"/>
        <end position="329"/>
    </location>
</feature>
<keyword evidence="1" id="KW-0808">Transferase</keyword>
<name>A0A160T5K8_9CHLR</name>
<dbReference type="CDD" id="cd03801">
    <property type="entry name" value="GT4_PimA-like"/>
    <property type="match status" value="1"/>
</dbReference>
<reference evidence="4" key="1">
    <citation type="submission" date="2016-01" db="EMBL/GenBank/DDBJ databases">
        <authorList>
            <person name="Mcilroy J.S."/>
            <person name="Karst M S."/>
            <person name="Albertsen M."/>
        </authorList>
    </citation>
    <scope>NUCLEOTIDE SEQUENCE</scope>
    <source>
        <strain evidence="4">Cfx-K</strain>
    </source>
</reference>
<protein>
    <recommendedName>
        <fullName evidence="6">Glycosyltransferase</fullName>
    </recommendedName>
</protein>
<dbReference type="PANTHER" id="PTHR46401:SF2">
    <property type="entry name" value="GLYCOSYLTRANSFERASE WBBK-RELATED"/>
    <property type="match status" value="1"/>
</dbReference>
<evidence type="ECO:0000256" key="1">
    <source>
        <dbReference type="ARBA" id="ARBA00022679"/>
    </source>
</evidence>
<feature type="domain" description="Glycosyltransferase subfamily 4-like N-terminal" evidence="3">
    <location>
        <begin position="26"/>
        <end position="151"/>
    </location>
</feature>
<dbReference type="RefSeq" id="WP_095044360.1">
    <property type="nucleotide sequence ID" value="NZ_LN890655.1"/>
</dbReference>
<dbReference type="Gene3D" id="3.40.50.2000">
    <property type="entry name" value="Glycogen Phosphorylase B"/>
    <property type="match status" value="2"/>
</dbReference>
<dbReference type="GO" id="GO:0009103">
    <property type="term" value="P:lipopolysaccharide biosynthetic process"/>
    <property type="evidence" value="ECO:0007669"/>
    <property type="project" value="TreeGrafter"/>
</dbReference>
<dbReference type="KEGG" id="pbf:CFX0092_A3234"/>
<evidence type="ECO:0000259" key="2">
    <source>
        <dbReference type="Pfam" id="PF00534"/>
    </source>
</evidence>
<dbReference type="GO" id="GO:0016757">
    <property type="term" value="F:glycosyltransferase activity"/>
    <property type="evidence" value="ECO:0007669"/>
    <property type="project" value="InterPro"/>
</dbReference>
<proteinExistence type="predicted"/>
<gene>
    <name evidence="4" type="ORF">CFX0092_A3234</name>
</gene>
<dbReference type="InterPro" id="IPR001296">
    <property type="entry name" value="Glyco_trans_1"/>
</dbReference>
<dbReference type="OrthoDB" id="9767517at2"/>
<evidence type="ECO:0000259" key="3">
    <source>
        <dbReference type="Pfam" id="PF13579"/>
    </source>
</evidence>
<dbReference type="SUPFAM" id="SSF53756">
    <property type="entry name" value="UDP-Glycosyltransferase/glycogen phosphorylase"/>
    <property type="match status" value="1"/>
</dbReference>
<evidence type="ECO:0008006" key="6">
    <source>
        <dbReference type="Google" id="ProtNLM"/>
    </source>
</evidence>
<dbReference type="Pfam" id="PF13579">
    <property type="entry name" value="Glyco_trans_4_4"/>
    <property type="match status" value="1"/>
</dbReference>
<dbReference type="Proteomes" id="UP000215027">
    <property type="component" value="Chromosome I"/>
</dbReference>
<accession>A0A160T5K8</accession>
<dbReference type="Pfam" id="PF00534">
    <property type="entry name" value="Glycos_transf_1"/>
    <property type="match status" value="1"/>
</dbReference>
<sequence>MRVGLVIYGSLATVSGGYLYDRQLVAHLEQQGDEVAIIALPWRSYGRHLLDNLSADLPRRMNGGFDVVLQDELNHPSLAWANGRLRRGPHPPIVAIVHHLRASEQRPAWQNWFYRRVERRYLRTADAFIFNSQTTRREVEALTGRARPHIVAYPGGDRLGPPATLSLEARANQSPFRLLFVGNVIPRKGSHDLVAALARVKGDWTLTIVGSVAVDATYVRHVRELAAQAGIGERLIWRGGLPDNELAAEMAAAHVLAVPSAYEGFGIVYLEGMGFGLPALATTAGAAAEIVTDGGNGYLVPPGDVVALAARIQSLLDDRALLARLSAAAVAGYAHRPTWAETTAAMRQFLVTIARQPEGG</sequence>
<keyword evidence="5" id="KW-1185">Reference proteome</keyword>
<organism evidence="4 5">
    <name type="scientific">Candidatus Promineifilum breve</name>
    <dbReference type="NCBI Taxonomy" id="1806508"/>
    <lineage>
        <taxon>Bacteria</taxon>
        <taxon>Bacillati</taxon>
        <taxon>Chloroflexota</taxon>
        <taxon>Ardenticatenia</taxon>
        <taxon>Candidatus Promineifilales</taxon>
        <taxon>Candidatus Promineifilaceae</taxon>
        <taxon>Candidatus Promineifilum</taxon>
    </lineage>
</organism>
<evidence type="ECO:0000313" key="5">
    <source>
        <dbReference type="Proteomes" id="UP000215027"/>
    </source>
</evidence>
<dbReference type="EMBL" id="LN890655">
    <property type="protein sequence ID" value="CUS05112.2"/>
    <property type="molecule type" value="Genomic_DNA"/>
</dbReference>
<dbReference type="AlphaFoldDB" id="A0A160T5K8"/>
<evidence type="ECO:0000313" key="4">
    <source>
        <dbReference type="EMBL" id="CUS05112.2"/>
    </source>
</evidence>
<dbReference type="InterPro" id="IPR028098">
    <property type="entry name" value="Glyco_trans_4-like_N"/>
</dbReference>